<protein>
    <submittedName>
        <fullName evidence="1">PQQ-binding-like beta-propeller repeat protein</fullName>
    </submittedName>
</protein>
<dbReference type="EMBL" id="CP137691">
    <property type="protein sequence ID" value="XRJ21601.1"/>
    <property type="molecule type" value="Genomic_DNA"/>
</dbReference>
<reference evidence="1" key="1">
    <citation type="submission" date="2023-10" db="EMBL/GenBank/DDBJ databases">
        <title>A new archaeal virus that suppresses the transcription of host immunity genes.</title>
        <authorList>
            <person name="Turgeman-Grott I."/>
            <person name="Golan N."/>
            <person name="Neri U."/>
            <person name="Naki D."/>
            <person name="Altman N."/>
            <person name="Eizenshtein K."/>
            <person name="Choudhary D."/>
            <person name="Levi R."/>
            <person name="Himani H."/>
            <person name="Reshef L."/>
            <person name="Papke T.R."/>
            <person name="Gophna U."/>
        </authorList>
    </citation>
    <scope>NUCLEOTIDE SEQUENCE</scope>
    <source>
        <strain evidence="1">Atlit-48N</strain>
    </source>
</reference>
<evidence type="ECO:0000313" key="2">
    <source>
        <dbReference type="Proteomes" id="UP000257089"/>
    </source>
</evidence>
<dbReference type="Proteomes" id="UP000257089">
    <property type="component" value="Plasmid p48N_2"/>
</dbReference>
<geneLocation type="plasmid" evidence="1 2">
    <name>p48N_2</name>
</geneLocation>
<accession>A0ACD5I0H4</accession>
<gene>
    <name evidence="1" type="ORF">DEQ67_015970</name>
</gene>
<organism evidence="1 2">
    <name type="scientific">Haloferax sp. Atlit-48N</name>
    <dbReference type="NCBI Taxonomy" id="2077198"/>
    <lineage>
        <taxon>Archaea</taxon>
        <taxon>Methanobacteriati</taxon>
        <taxon>Methanobacteriota</taxon>
        <taxon>Stenosarchaea group</taxon>
        <taxon>Halobacteria</taxon>
        <taxon>Halobacteriales</taxon>
        <taxon>Haloferacaceae</taxon>
        <taxon>Haloferax</taxon>
    </lineage>
</organism>
<evidence type="ECO:0000313" key="1">
    <source>
        <dbReference type="EMBL" id="XRJ21601.1"/>
    </source>
</evidence>
<keyword evidence="1" id="KW-0614">Plasmid</keyword>
<proteinExistence type="predicted"/>
<sequence>MVAFRKRYGEEDWLVDIDARLTAAPTIDGGTVYVPDWSGRVHALSVWDGSVQWSQQIGAADGGRTFTEPVAVLGDTFYLGSQSGSTGNRGRAMDHDSRWRQSRHRDSSGGFHARIGRNRGCTWGDVGGQSSRQVTVAETGLLSAAEQCWLRFTGGRNSCPFQTTFDAVSSEPFIIPSQSNNKV</sequence>
<name>A0ACD5I0H4_9EURY</name>